<dbReference type="EMBL" id="SNRW01018093">
    <property type="protein sequence ID" value="KAA6367675.1"/>
    <property type="molecule type" value="Genomic_DNA"/>
</dbReference>
<gene>
    <name evidence="1" type="ORF">EZS28_036798</name>
</gene>
<name>A0A5J4UDK4_9EUKA</name>
<dbReference type="Proteomes" id="UP000324800">
    <property type="component" value="Unassembled WGS sequence"/>
</dbReference>
<accession>A0A5J4UDK4</accession>
<evidence type="ECO:0000313" key="2">
    <source>
        <dbReference type="Proteomes" id="UP000324800"/>
    </source>
</evidence>
<protein>
    <submittedName>
        <fullName evidence="1">Uncharacterized protein</fullName>
    </submittedName>
</protein>
<dbReference type="AlphaFoldDB" id="A0A5J4UDK4"/>
<comment type="caution">
    <text evidence="1">The sequence shown here is derived from an EMBL/GenBank/DDBJ whole genome shotgun (WGS) entry which is preliminary data.</text>
</comment>
<proteinExistence type="predicted"/>
<organism evidence="1 2">
    <name type="scientific">Streblomastix strix</name>
    <dbReference type="NCBI Taxonomy" id="222440"/>
    <lineage>
        <taxon>Eukaryota</taxon>
        <taxon>Metamonada</taxon>
        <taxon>Preaxostyla</taxon>
        <taxon>Oxymonadida</taxon>
        <taxon>Streblomastigidae</taxon>
        <taxon>Streblomastix</taxon>
    </lineage>
</organism>
<reference evidence="1 2" key="1">
    <citation type="submission" date="2019-03" db="EMBL/GenBank/DDBJ databases">
        <title>Single cell metagenomics reveals metabolic interactions within the superorganism composed of flagellate Streblomastix strix and complex community of Bacteroidetes bacteria on its surface.</title>
        <authorList>
            <person name="Treitli S.C."/>
            <person name="Kolisko M."/>
            <person name="Husnik F."/>
            <person name="Keeling P."/>
            <person name="Hampl V."/>
        </authorList>
    </citation>
    <scope>NUCLEOTIDE SEQUENCE [LARGE SCALE GENOMIC DNA]</scope>
    <source>
        <strain evidence="1">ST1C</strain>
    </source>
</reference>
<evidence type="ECO:0000313" key="1">
    <source>
        <dbReference type="EMBL" id="KAA6367675.1"/>
    </source>
</evidence>
<sequence length="458" mass="52491">MKTPEQRRFRLDPTFQWAVSVVPITDNSPIFFTRPSPKVRGKYSSGTNKPIIRISFRAVIVVDESVFVGVKYDGPDANFLSVIKNNWSVALKQFARRFGFFDSDNRHGYKEENMNITIRNGLENEWKVLQTVEVNKKNLCIAEADTFIFFEEDFYQPNSDSQYEYKHQIQHHPHHHYNNISLFEMISRIRHLAFTTAMRLEPFPIRKKPFIMPSFEYTSALGREKDGEVADCGLNEIENRGRIQLPEYIPQFRNTNKSNHKQQKDDQSITSASILSETKSQSNTNNLSYTIGIALIDSPSGTSAIQLLFNFDLHHISLHSFAIAALPPSISRVMTVIDENRVMKTLKGQEIQIMNRVHAGIQFHYFPQKYFGGLYMTNGANCIDADTNSINTQQSDDLSTKSEINNAHLKIKTQMLFIISAQNTSMIVDLKSGEFFDFPGQDTIMKEHGEGGPEDFQY</sequence>
<feature type="non-terminal residue" evidence="1">
    <location>
        <position position="458"/>
    </location>
</feature>